<dbReference type="PANTHER" id="PTHR21261:SF15">
    <property type="entry name" value="BEATEN PATH IIIA, ISOFORM D-RELATED"/>
    <property type="match status" value="1"/>
</dbReference>
<dbReference type="InterPro" id="IPR007110">
    <property type="entry name" value="Ig-like_dom"/>
</dbReference>
<dbReference type="FunFam" id="2.60.40.10:FF:000437">
    <property type="entry name" value="Beat-IIIc, isoform A"/>
    <property type="match status" value="1"/>
</dbReference>
<name>A0A8S9XF52_APOLU</name>
<dbReference type="EMBL" id="WIXP02000007">
    <property type="protein sequence ID" value="KAF6207617.1"/>
    <property type="molecule type" value="Genomic_DNA"/>
</dbReference>
<accession>A0A8S9XF52</accession>
<evidence type="ECO:0000259" key="1">
    <source>
        <dbReference type="PROSITE" id="PS50835"/>
    </source>
</evidence>
<dbReference type="AlphaFoldDB" id="A0A8S9XF52"/>
<dbReference type="OrthoDB" id="10015491at2759"/>
<feature type="domain" description="Ig-like" evidence="1">
    <location>
        <begin position="38"/>
        <end position="133"/>
    </location>
</feature>
<gene>
    <name evidence="2" type="ORF">GE061_016064</name>
</gene>
<dbReference type="InterPro" id="IPR036179">
    <property type="entry name" value="Ig-like_dom_sf"/>
</dbReference>
<dbReference type="PROSITE" id="PS50835">
    <property type="entry name" value="IG_LIKE"/>
    <property type="match status" value="2"/>
</dbReference>
<dbReference type="PANTHER" id="PTHR21261">
    <property type="entry name" value="BEAT PROTEIN"/>
    <property type="match status" value="1"/>
</dbReference>
<feature type="domain" description="Ig-like" evidence="1">
    <location>
        <begin position="154"/>
        <end position="194"/>
    </location>
</feature>
<organism evidence="2 3">
    <name type="scientific">Apolygus lucorum</name>
    <name type="common">Small green plant bug</name>
    <name type="synonym">Lygocoris lucorum</name>
    <dbReference type="NCBI Taxonomy" id="248454"/>
    <lineage>
        <taxon>Eukaryota</taxon>
        <taxon>Metazoa</taxon>
        <taxon>Ecdysozoa</taxon>
        <taxon>Arthropoda</taxon>
        <taxon>Hexapoda</taxon>
        <taxon>Insecta</taxon>
        <taxon>Pterygota</taxon>
        <taxon>Neoptera</taxon>
        <taxon>Paraneoptera</taxon>
        <taxon>Hemiptera</taxon>
        <taxon>Heteroptera</taxon>
        <taxon>Panheteroptera</taxon>
        <taxon>Cimicomorpha</taxon>
        <taxon>Miridae</taxon>
        <taxon>Mirini</taxon>
        <taxon>Apolygus</taxon>
    </lineage>
</organism>
<dbReference type="Gene3D" id="2.60.40.10">
    <property type="entry name" value="Immunoglobulins"/>
    <property type="match status" value="2"/>
</dbReference>
<sequence length="308" mass="34634">MVIAVSKCAITMQTGGRIQCIKHLPEHHIGMSCVQSTPGSCVFLRQVIIPPYVLLGHEAKLSCVFELRGDTLYSVKWYKSGQEFYRYTPGEMPMVQVFPVSGVYVDLSKSNVSVVTLTQTEIETSGRYRCEVSGEAPFFDTKTYFKDMTIVSLPKTGPVIYGARPSYKPGDKVSLICSAGPSSPPPHLTWFINGLHTNSSYVHGPYEFDAEHGLKRIELGLEFTAEPRHFEDGELKMKCTSSIDTLYWNSKEAVEELPNELDPLEPRKHQSRLPHMMGSTADANELKLSLYLKSLLFVFIPIEFLFLH</sequence>
<dbReference type="SUPFAM" id="SSF48726">
    <property type="entry name" value="Immunoglobulin"/>
    <property type="match status" value="2"/>
</dbReference>
<dbReference type="Proteomes" id="UP000466442">
    <property type="component" value="Unassembled WGS sequence"/>
</dbReference>
<keyword evidence="3" id="KW-1185">Reference proteome</keyword>
<evidence type="ECO:0000313" key="3">
    <source>
        <dbReference type="Proteomes" id="UP000466442"/>
    </source>
</evidence>
<comment type="caution">
    <text evidence="2">The sequence shown here is derived from an EMBL/GenBank/DDBJ whole genome shotgun (WGS) entry which is preliminary data.</text>
</comment>
<evidence type="ECO:0000313" key="2">
    <source>
        <dbReference type="EMBL" id="KAF6207617.1"/>
    </source>
</evidence>
<protein>
    <recommendedName>
        <fullName evidence="1">Ig-like domain-containing protein</fullName>
    </recommendedName>
</protein>
<proteinExistence type="predicted"/>
<reference evidence="2" key="1">
    <citation type="journal article" date="2021" name="Mol. Ecol. Resour.">
        <title>Apolygus lucorum genome provides insights into omnivorousness and mesophyll feeding.</title>
        <authorList>
            <person name="Liu Y."/>
            <person name="Liu H."/>
            <person name="Wang H."/>
            <person name="Huang T."/>
            <person name="Liu B."/>
            <person name="Yang B."/>
            <person name="Yin L."/>
            <person name="Li B."/>
            <person name="Zhang Y."/>
            <person name="Zhang S."/>
            <person name="Jiang F."/>
            <person name="Zhang X."/>
            <person name="Ren Y."/>
            <person name="Wang B."/>
            <person name="Wang S."/>
            <person name="Lu Y."/>
            <person name="Wu K."/>
            <person name="Fan W."/>
            <person name="Wang G."/>
        </authorList>
    </citation>
    <scope>NUCLEOTIDE SEQUENCE</scope>
    <source>
        <strain evidence="2">12Hb</strain>
    </source>
</reference>
<dbReference type="InterPro" id="IPR013783">
    <property type="entry name" value="Ig-like_fold"/>
</dbReference>
<dbReference type="CDD" id="cd00096">
    <property type="entry name" value="Ig"/>
    <property type="match status" value="1"/>
</dbReference>